<dbReference type="Gene3D" id="1.20.58.1480">
    <property type="match status" value="1"/>
</dbReference>
<dbReference type="PIRSF" id="PIRSF001174">
    <property type="entry name" value="Lon_proteas"/>
    <property type="match status" value="1"/>
</dbReference>
<dbReference type="GO" id="GO:0030163">
    <property type="term" value="P:protein catabolic process"/>
    <property type="evidence" value="ECO:0007669"/>
    <property type="project" value="InterPro"/>
</dbReference>
<dbReference type="Gene3D" id="2.30.130.40">
    <property type="entry name" value="LON domain-like"/>
    <property type="match status" value="1"/>
</dbReference>
<dbReference type="Proteomes" id="UP000885931">
    <property type="component" value="Unassembled WGS sequence"/>
</dbReference>
<dbReference type="InterPro" id="IPR008269">
    <property type="entry name" value="Lon_proteolytic"/>
</dbReference>
<evidence type="ECO:0000313" key="13">
    <source>
        <dbReference type="EMBL" id="HDM90142.1"/>
    </source>
</evidence>
<keyword evidence="4 10" id="KW-0378">Hydrolase</keyword>
<dbReference type="GO" id="GO:0006508">
    <property type="term" value="P:proteolysis"/>
    <property type="evidence" value="ECO:0007669"/>
    <property type="project" value="UniProtKB-KW"/>
</dbReference>
<dbReference type="InterPro" id="IPR008268">
    <property type="entry name" value="Peptidase_S16_AS"/>
</dbReference>
<dbReference type="GO" id="GO:0004176">
    <property type="term" value="F:ATP-dependent peptidase activity"/>
    <property type="evidence" value="ECO:0007669"/>
    <property type="project" value="InterPro"/>
</dbReference>
<evidence type="ECO:0000256" key="10">
    <source>
        <dbReference type="RuleBase" id="RU000591"/>
    </source>
</evidence>
<dbReference type="InterPro" id="IPR003111">
    <property type="entry name" value="Lon_prtase_N"/>
</dbReference>
<feature type="non-terminal residue" evidence="13">
    <location>
        <position position="711"/>
    </location>
</feature>
<dbReference type="Pfam" id="PF02190">
    <property type="entry name" value="LON_substr_bdg"/>
    <property type="match status" value="1"/>
</dbReference>
<evidence type="ECO:0000259" key="12">
    <source>
        <dbReference type="PROSITE" id="PS51787"/>
    </source>
</evidence>
<gene>
    <name evidence="13" type="primary">lon</name>
    <name evidence="13" type="ORF">ENG67_02910</name>
</gene>
<dbReference type="SUPFAM" id="SSF54211">
    <property type="entry name" value="Ribosomal protein S5 domain 2-like"/>
    <property type="match status" value="1"/>
</dbReference>
<dbReference type="Gene3D" id="3.30.230.10">
    <property type="match status" value="1"/>
</dbReference>
<dbReference type="InterPro" id="IPR003959">
    <property type="entry name" value="ATPase_AAA_core"/>
</dbReference>
<comment type="caution">
    <text evidence="13">The sequence shown here is derived from an EMBL/GenBank/DDBJ whole genome shotgun (WGS) entry which is preliminary data.</text>
</comment>
<dbReference type="SMART" id="SM00382">
    <property type="entry name" value="AAA"/>
    <property type="match status" value="1"/>
</dbReference>
<comment type="caution">
    <text evidence="9">Lacks conserved residue(s) required for the propagation of feature annotation.</text>
</comment>
<dbReference type="Gene3D" id="3.40.50.300">
    <property type="entry name" value="P-loop containing nucleotide triphosphate hydrolases"/>
    <property type="match status" value="1"/>
</dbReference>
<dbReference type="PRINTS" id="PR00830">
    <property type="entry name" value="ENDOLAPTASE"/>
</dbReference>
<dbReference type="CDD" id="cd19500">
    <property type="entry name" value="RecA-like_Lon"/>
    <property type="match status" value="1"/>
</dbReference>
<evidence type="ECO:0000256" key="2">
    <source>
        <dbReference type="ARBA" id="ARBA00022670"/>
    </source>
</evidence>
<dbReference type="SMART" id="SM00464">
    <property type="entry name" value="LON"/>
    <property type="match status" value="1"/>
</dbReference>
<evidence type="ECO:0000256" key="3">
    <source>
        <dbReference type="ARBA" id="ARBA00022741"/>
    </source>
</evidence>
<dbReference type="PROSITE" id="PS01046">
    <property type="entry name" value="LON_SER"/>
    <property type="match status" value="1"/>
</dbReference>
<dbReference type="FunFam" id="1.20.5.5270:FF:000002">
    <property type="entry name" value="Lon protease homolog"/>
    <property type="match status" value="1"/>
</dbReference>
<keyword evidence="1" id="KW-0963">Cytoplasm</keyword>
<organism evidence="13">
    <name type="scientific">candidate division WOR-3 bacterium</name>
    <dbReference type="NCBI Taxonomy" id="2052148"/>
    <lineage>
        <taxon>Bacteria</taxon>
        <taxon>Bacteria division WOR-3</taxon>
    </lineage>
</organism>
<keyword evidence="7" id="KW-0346">Stress response</keyword>
<comment type="similarity">
    <text evidence="10">Belongs to the peptidase S16 family.</text>
</comment>
<dbReference type="EC" id="3.4.21.53" evidence="13"/>
<protein>
    <submittedName>
        <fullName evidence="13">Endopeptidase La</fullName>
        <ecNumber evidence="13">3.4.21.53</ecNumber>
    </submittedName>
</protein>
<evidence type="ECO:0000256" key="4">
    <source>
        <dbReference type="ARBA" id="ARBA00022801"/>
    </source>
</evidence>
<dbReference type="GO" id="GO:0005524">
    <property type="term" value="F:ATP binding"/>
    <property type="evidence" value="ECO:0007669"/>
    <property type="project" value="UniProtKB-KW"/>
</dbReference>
<keyword evidence="6 8" id="KW-0067">ATP-binding</keyword>
<accession>A0A7C0XAV6</accession>
<keyword evidence="2 10" id="KW-0645">Protease</keyword>
<dbReference type="InterPro" id="IPR027417">
    <property type="entry name" value="P-loop_NTPase"/>
</dbReference>
<dbReference type="GO" id="GO:0016887">
    <property type="term" value="F:ATP hydrolysis activity"/>
    <property type="evidence" value="ECO:0007669"/>
    <property type="project" value="InterPro"/>
</dbReference>
<dbReference type="SUPFAM" id="SSF88697">
    <property type="entry name" value="PUA domain-like"/>
    <property type="match status" value="1"/>
</dbReference>
<evidence type="ECO:0000256" key="1">
    <source>
        <dbReference type="ARBA" id="ARBA00022490"/>
    </source>
</evidence>
<dbReference type="InterPro" id="IPR003593">
    <property type="entry name" value="AAA+_ATPase"/>
</dbReference>
<dbReference type="GO" id="GO:0004252">
    <property type="term" value="F:serine-type endopeptidase activity"/>
    <property type="evidence" value="ECO:0007669"/>
    <property type="project" value="UniProtKB-EC"/>
</dbReference>
<dbReference type="Gene3D" id="1.20.5.5270">
    <property type="match status" value="1"/>
</dbReference>
<feature type="binding site" evidence="8">
    <location>
        <begin position="353"/>
        <end position="360"/>
    </location>
    <ligand>
        <name>ATP</name>
        <dbReference type="ChEBI" id="CHEBI:30616"/>
    </ligand>
</feature>
<dbReference type="InterPro" id="IPR054594">
    <property type="entry name" value="Lon_lid"/>
</dbReference>
<evidence type="ECO:0000256" key="6">
    <source>
        <dbReference type="ARBA" id="ARBA00022840"/>
    </source>
</evidence>
<dbReference type="AlphaFoldDB" id="A0A7C0XAV6"/>
<dbReference type="Pfam" id="PF05362">
    <property type="entry name" value="Lon_C"/>
    <property type="match status" value="1"/>
</dbReference>
<keyword evidence="5 10" id="KW-0720">Serine protease</keyword>
<dbReference type="Gene3D" id="1.10.8.60">
    <property type="match status" value="1"/>
</dbReference>
<evidence type="ECO:0000256" key="9">
    <source>
        <dbReference type="PROSITE-ProRule" id="PRU01122"/>
    </source>
</evidence>
<evidence type="ECO:0000256" key="5">
    <source>
        <dbReference type="ARBA" id="ARBA00022825"/>
    </source>
</evidence>
<dbReference type="FunFam" id="3.40.50.300:FF:000382">
    <property type="entry name" value="Lon protease homolog 2, peroxisomal"/>
    <property type="match status" value="1"/>
</dbReference>
<name>A0A7C0XAV6_UNCW3</name>
<evidence type="ECO:0000256" key="8">
    <source>
        <dbReference type="PIRSR" id="PIRSR001174-2"/>
    </source>
</evidence>
<dbReference type="SUPFAM" id="SSF52540">
    <property type="entry name" value="P-loop containing nucleoside triphosphate hydrolases"/>
    <property type="match status" value="1"/>
</dbReference>
<feature type="domain" description="Lon proteolytic" evidence="11">
    <location>
        <begin position="588"/>
        <end position="711"/>
    </location>
</feature>
<dbReference type="Pfam" id="PF00004">
    <property type="entry name" value="AAA"/>
    <property type="match status" value="1"/>
</dbReference>
<dbReference type="PANTHER" id="PTHR10046">
    <property type="entry name" value="ATP DEPENDENT LON PROTEASE FAMILY MEMBER"/>
    <property type="match status" value="1"/>
</dbReference>
<dbReference type="InterPro" id="IPR020568">
    <property type="entry name" value="Ribosomal_Su5_D2-typ_SF"/>
</dbReference>
<dbReference type="PROSITE" id="PS51787">
    <property type="entry name" value="LON_N"/>
    <property type="match status" value="1"/>
</dbReference>
<reference evidence="13" key="1">
    <citation type="journal article" date="2020" name="mSystems">
        <title>Genome- and Community-Level Interaction Insights into Carbon Utilization and Element Cycling Functions of Hydrothermarchaeota in Hydrothermal Sediment.</title>
        <authorList>
            <person name="Zhou Z."/>
            <person name="Liu Y."/>
            <person name="Xu W."/>
            <person name="Pan J."/>
            <person name="Luo Z.H."/>
            <person name="Li M."/>
        </authorList>
    </citation>
    <scope>NUCLEOTIDE SEQUENCE [LARGE SCALE GENOMIC DNA]</scope>
    <source>
        <strain evidence="13">HyVt-237</strain>
    </source>
</reference>
<dbReference type="InterPro" id="IPR027065">
    <property type="entry name" value="Lon_Prtase"/>
</dbReference>
<dbReference type="InterPro" id="IPR015947">
    <property type="entry name" value="PUA-like_sf"/>
</dbReference>
<dbReference type="NCBIfam" id="TIGR00763">
    <property type="entry name" value="lon"/>
    <property type="match status" value="1"/>
</dbReference>
<evidence type="ECO:0000259" key="11">
    <source>
        <dbReference type="PROSITE" id="PS51786"/>
    </source>
</evidence>
<dbReference type="EMBL" id="DRBW01000114">
    <property type="protein sequence ID" value="HDM90142.1"/>
    <property type="molecule type" value="Genomic_DNA"/>
</dbReference>
<dbReference type="InterPro" id="IPR014721">
    <property type="entry name" value="Ribsml_uS5_D2-typ_fold_subgr"/>
</dbReference>
<proteinExistence type="inferred from homology"/>
<feature type="domain" description="Lon N-terminal" evidence="12">
    <location>
        <begin position="9"/>
        <end position="203"/>
    </location>
</feature>
<keyword evidence="3 8" id="KW-0547">Nucleotide-binding</keyword>
<dbReference type="InterPro" id="IPR004815">
    <property type="entry name" value="Lon_bac/euk-typ"/>
</dbReference>
<dbReference type="Pfam" id="PF22667">
    <property type="entry name" value="Lon_lid"/>
    <property type="match status" value="1"/>
</dbReference>
<dbReference type="InterPro" id="IPR046336">
    <property type="entry name" value="Lon_prtase_N_sf"/>
</dbReference>
<sequence length="711" mass="80449">MEKKKNLVYPLIPLREIVLFPEAILPVLIARPFSLSAARHALSLDSLVVFTTQKDSGVEIPDMDSLHRVGTIGKILQYITPPDGSIRSIVQGIQRVKIKSLQYKDDYYTAEVEEYPIESGESSNLPELTRLLKEYFEEYLQFQRNLSEDLTLSLIEGSSNPLKLAAGLATHLPIKTHEKQDLLESPALENFLEKLIGIMLREIDFLKLKQDIEARVREEIRKSQRQYFLQQEMREIQKELGEEGDNEFAKMEAEIASSSMPEEVREKALYELNKLRKIPPLSPEATVVRNYLDWLIHLPWEKRSKDNLDLKRAQKILDEDHYGLEEAKARILEYLAVIKMKGHIKGQVLCFVGPPGVGKTSLARSIARSLGRKFVRMSLGGVKDEAEIRGHRRTYVGALPGRIIQQIRRAGTKNPVFLLDEVDKIGMDFRGDPQAALMEVLDPDVNRQFQDHYLEVDFDLSEVLFITTANSLHGIPRPLLDRMETIHLRGYLDYEKLQIAKRHLIPRKIKEMGFEKGKIKFDDAAILRIIREYTREAGVRELERQIARIMRKAAREYVTSGKGTRITEKSVEKYLGLPRYRKQEAVKVLPPGVAYGLAWTEYGGEILKVEVAVVKGGGNLELTGSLGDVMKESAKAALSYIRAHYRKFGLPQDFYRDVDIHLHVPQGAIPKDGPSAGVAILAAMLSALTKTPVSGEVGMTGEITLSGEILP</sequence>
<dbReference type="PROSITE" id="PS51786">
    <property type="entry name" value="LON_PROTEOLYTIC"/>
    <property type="match status" value="1"/>
</dbReference>
<evidence type="ECO:0000256" key="7">
    <source>
        <dbReference type="ARBA" id="ARBA00023016"/>
    </source>
</evidence>